<feature type="non-terminal residue" evidence="1">
    <location>
        <position position="87"/>
    </location>
</feature>
<evidence type="ECO:0000313" key="2">
    <source>
        <dbReference type="EMBL" id="GFP40640.1"/>
    </source>
</evidence>
<proteinExistence type="predicted"/>
<dbReference type="AlphaFoldDB" id="A0A6V8NXJ7"/>
<evidence type="ECO:0000313" key="4">
    <source>
        <dbReference type="Proteomes" id="UP000585609"/>
    </source>
</evidence>
<name>A0A6V8NXJ7_9ACTN</name>
<organism evidence="1 4">
    <name type="scientific">Candidatus Hakubella thermalkaliphila</name>
    <dbReference type="NCBI Taxonomy" id="2754717"/>
    <lineage>
        <taxon>Bacteria</taxon>
        <taxon>Bacillati</taxon>
        <taxon>Actinomycetota</taxon>
        <taxon>Actinomycetota incertae sedis</taxon>
        <taxon>Candidatus Hakubellales</taxon>
        <taxon>Candidatus Hakubellaceae</taxon>
        <taxon>Candidatus Hakubella</taxon>
    </lineage>
</organism>
<dbReference type="EMBL" id="BLRW01000380">
    <property type="protein sequence ID" value="GFP24170.1"/>
    <property type="molecule type" value="Genomic_DNA"/>
</dbReference>
<comment type="caution">
    <text evidence="1">The sequence shown here is derived from an EMBL/GenBank/DDBJ whole genome shotgun (WGS) entry which is preliminary data.</text>
</comment>
<protein>
    <submittedName>
        <fullName evidence="1">Uncharacterized protein</fullName>
    </submittedName>
</protein>
<evidence type="ECO:0000313" key="1">
    <source>
        <dbReference type="EMBL" id="GFP24170.1"/>
    </source>
</evidence>
<gene>
    <name evidence="1" type="ORF">HKBW3S09_01636</name>
    <name evidence="2" type="ORF">HKBW3S47_02337</name>
</gene>
<dbReference type="Proteomes" id="UP000569018">
    <property type="component" value="Unassembled WGS sequence"/>
</dbReference>
<dbReference type="Proteomes" id="UP000585609">
    <property type="component" value="Unassembled WGS sequence"/>
</dbReference>
<reference evidence="3 4" key="1">
    <citation type="journal article" date="2020" name="Front. Microbiol.">
        <title>Single-cell genomics of novel Actinobacteria with the Wood-Ljungdahl pathway discovered in a serpentinizing system.</title>
        <authorList>
            <person name="Merino N."/>
            <person name="Kawai M."/>
            <person name="Boyd E.S."/>
            <person name="Colman D.R."/>
            <person name="McGlynn S.E."/>
            <person name="Nealson K.H."/>
            <person name="Kurokawa K."/>
            <person name="Hongoh Y."/>
        </authorList>
    </citation>
    <scope>NUCLEOTIDE SEQUENCE [LARGE SCALE GENOMIC DNA]</scope>
    <source>
        <strain evidence="1 4">S09_30</strain>
        <strain evidence="2 3">S47</strain>
    </source>
</reference>
<accession>A0A6V8NXJ7</accession>
<dbReference type="EMBL" id="BLSD01000361">
    <property type="protein sequence ID" value="GFP40640.1"/>
    <property type="molecule type" value="Genomic_DNA"/>
</dbReference>
<evidence type="ECO:0000313" key="3">
    <source>
        <dbReference type="Proteomes" id="UP000569018"/>
    </source>
</evidence>
<sequence length="87" mass="10110">MLLEKLKRVLREKSKSINVIYISSYIPRRCGIATYTSDLTKAINLINPYSKAEIMALIRPEDKINYPLDLKSAKFNNYEQNPLNTFL</sequence>